<dbReference type="PANTHER" id="PTHR46405">
    <property type="entry name" value="OS05G0141500 PROTEIN"/>
    <property type="match status" value="1"/>
</dbReference>
<dbReference type="GO" id="GO:0008270">
    <property type="term" value="F:zinc ion binding"/>
    <property type="evidence" value="ECO:0007669"/>
    <property type="project" value="UniProtKB-KW"/>
</dbReference>
<reference evidence="6 7" key="1">
    <citation type="journal article" date="2021" name="Hortic Res">
        <title>The domestication of Cucurbita argyrosperma as revealed by the genome of its wild relative.</title>
        <authorList>
            <person name="Barrera-Redondo J."/>
            <person name="Sanchez-de la Vega G."/>
            <person name="Aguirre-Liguori J.A."/>
            <person name="Castellanos-Morales G."/>
            <person name="Gutierrez-Guerrero Y.T."/>
            <person name="Aguirre-Dugua X."/>
            <person name="Aguirre-Planter E."/>
            <person name="Tenaillon M.I."/>
            <person name="Lira-Saade R."/>
            <person name="Eguiarte L.E."/>
        </authorList>
    </citation>
    <scope>NUCLEOTIDE SEQUENCE [LARGE SCALE GENOMIC DNA]</scope>
    <source>
        <strain evidence="6">JBR-2021</strain>
    </source>
</reference>
<dbReference type="InterPro" id="IPR006571">
    <property type="entry name" value="TLDc_dom"/>
</dbReference>
<evidence type="ECO:0000256" key="2">
    <source>
        <dbReference type="SAM" id="Coils"/>
    </source>
</evidence>
<dbReference type="CDD" id="cd23128">
    <property type="entry name" value="RING-HC_MIP1-like"/>
    <property type="match status" value="1"/>
</dbReference>
<dbReference type="EMBL" id="JAGKQH010000006">
    <property type="protein sequence ID" value="KAG6596922.1"/>
    <property type="molecule type" value="Genomic_DNA"/>
</dbReference>
<gene>
    <name evidence="6" type="primary">MIP1</name>
    <name evidence="6" type="ORF">SDJN03_10102</name>
</gene>
<dbReference type="Proteomes" id="UP000685013">
    <property type="component" value="Chromosome 6"/>
</dbReference>
<keyword evidence="1" id="KW-0863">Zinc-finger</keyword>
<evidence type="ECO:0000259" key="4">
    <source>
        <dbReference type="PROSITE" id="PS50089"/>
    </source>
</evidence>
<dbReference type="PANTHER" id="PTHR46405:SF3">
    <property type="entry name" value="RING_U-BOX SUPERFAMILY PROTEIN"/>
    <property type="match status" value="1"/>
</dbReference>
<dbReference type="PROSITE" id="PS50089">
    <property type="entry name" value="ZF_RING_2"/>
    <property type="match status" value="1"/>
</dbReference>
<name>A0AAV6NEW5_9ROSI</name>
<protein>
    <submittedName>
        <fullName evidence="6">MND1-interacting protein 1</fullName>
    </submittedName>
</protein>
<keyword evidence="2" id="KW-0175">Coiled coil</keyword>
<keyword evidence="1" id="KW-0862">Zinc</keyword>
<dbReference type="Pfam" id="PF20235">
    <property type="entry name" value="PIR2-like_helical"/>
    <property type="match status" value="1"/>
</dbReference>
<feature type="coiled-coil region" evidence="2">
    <location>
        <begin position="493"/>
        <end position="583"/>
    </location>
</feature>
<feature type="domain" description="TLDc" evidence="5">
    <location>
        <begin position="800"/>
        <end position="989"/>
    </location>
</feature>
<dbReference type="InterPro" id="IPR046527">
    <property type="entry name" value="PIR2-like_helical"/>
</dbReference>
<dbReference type="InterPro" id="IPR001841">
    <property type="entry name" value="Znf_RING"/>
</dbReference>
<dbReference type="Pfam" id="PF07534">
    <property type="entry name" value="TLD"/>
    <property type="match status" value="1"/>
</dbReference>
<feature type="compositionally biased region" description="Polar residues" evidence="3">
    <location>
        <begin position="644"/>
        <end position="663"/>
    </location>
</feature>
<dbReference type="Pfam" id="PF13920">
    <property type="entry name" value="zf-C3HC4_3"/>
    <property type="match status" value="1"/>
</dbReference>
<dbReference type="AlphaFoldDB" id="A0AAV6NEW5"/>
<evidence type="ECO:0000256" key="1">
    <source>
        <dbReference type="PROSITE-ProRule" id="PRU00175"/>
    </source>
</evidence>
<keyword evidence="7" id="KW-1185">Reference proteome</keyword>
<comment type="caution">
    <text evidence="6">The sequence shown here is derived from an EMBL/GenBank/DDBJ whole genome shotgun (WGS) entry which is preliminary data.</text>
</comment>
<evidence type="ECO:0000259" key="5">
    <source>
        <dbReference type="PROSITE" id="PS51886"/>
    </source>
</evidence>
<organism evidence="6 7">
    <name type="scientific">Cucurbita argyrosperma subsp. sororia</name>
    <dbReference type="NCBI Taxonomy" id="37648"/>
    <lineage>
        <taxon>Eukaryota</taxon>
        <taxon>Viridiplantae</taxon>
        <taxon>Streptophyta</taxon>
        <taxon>Embryophyta</taxon>
        <taxon>Tracheophyta</taxon>
        <taxon>Spermatophyta</taxon>
        <taxon>Magnoliopsida</taxon>
        <taxon>eudicotyledons</taxon>
        <taxon>Gunneridae</taxon>
        <taxon>Pentapetalae</taxon>
        <taxon>rosids</taxon>
        <taxon>fabids</taxon>
        <taxon>Cucurbitales</taxon>
        <taxon>Cucurbitaceae</taxon>
        <taxon>Cucurbiteae</taxon>
        <taxon>Cucurbita</taxon>
    </lineage>
</organism>
<feature type="domain" description="RING-type" evidence="4">
    <location>
        <begin position="700"/>
        <end position="740"/>
    </location>
</feature>
<feature type="region of interest" description="Disordered" evidence="3">
    <location>
        <begin position="644"/>
        <end position="671"/>
    </location>
</feature>
<keyword evidence="1" id="KW-0479">Metal-binding</keyword>
<dbReference type="PROSITE" id="PS51886">
    <property type="entry name" value="TLDC"/>
    <property type="match status" value="1"/>
</dbReference>
<proteinExistence type="predicted"/>
<accession>A0AAV6NEW5</accession>
<sequence length="995" mass="110962">MGCTVRDKHVRTSRRLRSVKSVIDPRSYQERDSLHKSVLESSSKPLDYYIGLGDSNQNTAVTSNSNSSSYSDGGEWVYCTEEQLEKILMKNLQFIYIEAISKLVALGYDEDSTMRAILQNGHCDGTMDALTNVLHNSLKFLNGNNNPDNANTEAVAAVMAAAESGDDNGNGIAIANAHANLSVHDPEPVFSDLRQLQEYSLASMVCFLQQVRPHLTKGDAMRCLLMSDIHVHRASAMEIPVLPSIPSTVNGTASGANGENVRKQPVSFLAPSHCKFQGSSDFGNGGGLEFSVNGSPSYAPDMNLPSDIECPKRFNLSPSMKSLLKRNVAAFAAGFRANSKHIQVQSQACANALPSENSPVGQGPVGVPVEKRGLSQISENQAAVNSMLNKFRDLKLYENLDFVAEDQKDEVIVNLLHQIKELERQVKERKEWAHEKAMQAAKKLSHDLTELKILRMEREETQRLKKGKQTLEDSTMKRLYEMENALRKASGQVDRANVGVRRLETENAEIKAEIEALKLSASESATACLKVAKREKKSLKRLLAWEKQKTKLQEQIAEEKDKISKLQDELEMIKLAQQEAEVRWRHEVNAKEAAMVQVEDKRRSKEAAEASSKRKLETLRLKIEIDFQRHKDDLQRLEQDLSRLQTSAQSTDEPHHPSNNTPKRSSEDVRPQGETIAKMLRELGNFEDYSENEVERNRECIICMRDEVAIVFLPCAHQVLCNSCSDNYGRKGKATCPCCRILKTTLRRSGVDKQSRSGIDGRREKCLRKDFGIRLKTTPSCSFGWNWNFGNANNKDNKPQIKYHDIDLPFPLSLVDNTFLKRKELKCCYKATSDGFSATDFHTCCDFKGPCVIIGYTDKSFKFGAFNPEGYRSTDDYYDTFDAFLFYWEHNETADDPIILPKVGGSGAALFDYARGGPQFGADGLLIGPPLAPVMGGFAGPDTNSGIGDLRQAKSRLGLSYAKRKDGKDSIFGDANRAVVAEVQVFCSPQIASLY</sequence>
<evidence type="ECO:0000313" key="6">
    <source>
        <dbReference type="EMBL" id="KAG6596922.1"/>
    </source>
</evidence>
<evidence type="ECO:0000256" key="3">
    <source>
        <dbReference type="SAM" id="MobiDB-lite"/>
    </source>
</evidence>
<feature type="non-terminal residue" evidence="6">
    <location>
        <position position="1"/>
    </location>
</feature>
<evidence type="ECO:0000313" key="7">
    <source>
        <dbReference type="Proteomes" id="UP000685013"/>
    </source>
</evidence>
<dbReference type="InterPro" id="IPR046934">
    <property type="entry name" value="PIR2-like"/>
</dbReference>